<name>A0A3A4R8Z7_9BACT</name>
<feature type="domain" description="AB hydrolase-1" evidence="2">
    <location>
        <begin position="77"/>
        <end position="302"/>
    </location>
</feature>
<keyword evidence="1" id="KW-0472">Membrane</keyword>
<dbReference type="GO" id="GO:0016787">
    <property type="term" value="F:hydrolase activity"/>
    <property type="evidence" value="ECO:0007669"/>
    <property type="project" value="UniProtKB-KW"/>
</dbReference>
<dbReference type="PANTHER" id="PTHR43798">
    <property type="entry name" value="MONOACYLGLYCEROL LIPASE"/>
    <property type="match status" value="1"/>
</dbReference>
<dbReference type="SUPFAM" id="SSF53474">
    <property type="entry name" value="alpha/beta-Hydrolases"/>
    <property type="match status" value="1"/>
</dbReference>
<keyword evidence="1" id="KW-1133">Transmembrane helix</keyword>
<keyword evidence="3" id="KW-0378">Hydrolase</keyword>
<evidence type="ECO:0000256" key="1">
    <source>
        <dbReference type="SAM" id="Phobius"/>
    </source>
</evidence>
<dbReference type="Proteomes" id="UP000266426">
    <property type="component" value="Unassembled WGS sequence"/>
</dbReference>
<evidence type="ECO:0000259" key="2">
    <source>
        <dbReference type="Pfam" id="PF12697"/>
    </source>
</evidence>
<dbReference type="PANTHER" id="PTHR43798:SF33">
    <property type="entry name" value="HYDROLASE, PUTATIVE (AFU_ORTHOLOGUE AFUA_2G14860)-RELATED"/>
    <property type="match status" value="1"/>
</dbReference>
<accession>A0A3A4R8Z7</accession>
<dbReference type="Pfam" id="PF12697">
    <property type="entry name" value="Abhydrolase_6"/>
    <property type="match status" value="1"/>
</dbReference>
<dbReference type="InterPro" id="IPR029058">
    <property type="entry name" value="AB_hydrolase_fold"/>
</dbReference>
<dbReference type="GO" id="GO:0016020">
    <property type="term" value="C:membrane"/>
    <property type="evidence" value="ECO:0007669"/>
    <property type="project" value="TreeGrafter"/>
</dbReference>
<organism evidence="3 4">
    <name type="scientific">Candidatus Auribacter fodinae</name>
    <dbReference type="NCBI Taxonomy" id="2093366"/>
    <lineage>
        <taxon>Bacteria</taxon>
        <taxon>Pseudomonadati</taxon>
        <taxon>Candidatus Auribacterota</taxon>
        <taxon>Candidatus Auribacteria</taxon>
        <taxon>Candidatus Auribacterales</taxon>
        <taxon>Candidatus Auribacteraceae</taxon>
        <taxon>Candidatus Auribacter</taxon>
    </lineage>
</organism>
<feature type="transmembrane region" description="Helical" evidence="1">
    <location>
        <begin position="32"/>
        <end position="50"/>
    </location>
</feature>
<gene>
    <name evidence="3" type="ORF">C4541_03230</name>
</gene>
<dbReference type="AlphaFoldDB" id="A0A3A4R8Z7"/>
<protein>
    <submittedName>
        <fullName evidence="3">Alpha/beta hydrolase</fullName>
    </submittedName>
</protein>
<proteinExistence type="predicted"/>
<evidence type="ECO:0000313" key="3">
    <source>
        <dbReference type="EMBL" id="RJP60916.1"/>
    </source>
</evidence>
<dbReference type="EMBL" id="QZJZ01000020">
    <property type="protein sequence ID" value="RJP60916.1"/>
    <property type="molecule type" value="Genomic_DNA"/>
</dbReference>
<dbReference type="InterPro" id="IPR050266">
    <property type="entry name" value="AB_hydrolase_sf"/>
</dbReference>
<dbReference type="Gene3D" id="3.40.50.1820">
    <property type="entry name" value="alpha/beta hydrolase"/>
    <property type="match status" value="1"/>
</dbReference>
<comment type="caution">
    <text evidence="3">The sequence shown here is derived from an EMBL/GenBank/DDBJ whole genome shotgun (WGS) entry which is preliminary data.</text>
</comment>
<dbReference type="InterPro" id="IPR000073">
    <property type="entry name" value="AB_hydrolase_1"/>
</dbReference>
<evidence type="ECO:0000313" key="4">
    <source>
        <dbReference type="Proteomes" id="UP000266426"/>
    </source>
</evidence>
<keyword evidence="1" id="KW-0812">Transmembrane</keyword>
<reference evidence="3 4" key="1">
    <citation type="journal article" date="2017" name="ISME J.">
        <title>Energy and carbon metabolisms in a deep terrestrial subsurface fluid microbial community.</title>
        <authorList>
            <person name="Momper L."/>
            <person name="Jungbluth S.P."/>
            <person name="Lee M.D."/>
            <person name="Amend J.P."/>
        </authorList>
    </citation>
    <scope>NUCLEOTIDE SEQUENCE [LARGE SCALE GENOMIC DNA]</scope>
    <source>
        <strain evidence="3">SURF_26</strain>
    </source>
</reference>
<sequence length="316" mass="35307">MYYIVLCNVKLVVVLFLINQLRRNSIMRIRSLLMNLILITCLSGCAVLPVTPKYQSAKSFDGVPISYAVYGDKPVTLVFVHGWSCDSRYWNNQVPYFETRYRVVTVDLAGHGHSGMERTDYTMEAFGQDVKAVVDQIGARKVILIGHSMGGTVIAEAARLMPDRVIGIIGVDTIQNLERRFTPEEYTDFTAPFESDFRGHTDSFVREMFVDSTDPKIVEWVAADMSSAPPHVGISALKSYAKKYLDGTAPDVFESLDIPVRAVNADLWPTDAEANRRHMKSFEVTIIKNAGHFIMLDRARDCNSALDAAIAGLLEK</sequence>